<evidence type="ECO:0000256" key="3">
    <source>
        <dbReference type="ARBA" id="ARBA00004496"/>
    </source>
</evidence>
<evidence type="ECO:0000313" key="17">
    <source>
        <dbReference type="EMBL" id="MDI6453629.1"/>
    </source>
</evidence>
<evidence type="ECO:0000256" key="5">
    <source>
        <dbReference type="ARBA" id="ARBA00005204"/>
    </source>
</evidence>
<keyword evidence="12 15" id="KW-0067">ATP-binding</keyword>
<evidence type="ECO:0000256" key="15">
    <source>
        <dbReference type="HAMAP-Rule" id="MF_01019"/>
    </source>
</evidence>
<sequence>MKKTFDISKVKYNQDGLIPVIVQSVLSKEVLMLAYMNPEALGKTIDTKEAYYYSRSRNTLWKKGETSGHIQYVKSLAYDCDQDTLLIQVDQIGVACHTGEMSCFYTELFNDANNQSSNVNILNDIFELIQLRKNEPIEGSYTTYLFNKGLDKILKKVGEETAEIIIGAKNQSKDETVYEISDLVYHILVLMVNQGITPKDIEKELCTRRK</sequence>
<dbReference type="GO" id="GO:0000105">
    <property type="term" value="P:L-histidine biosynthetic process"/>
    <property type="evidence" value="ECO:0007669"/>
    <property type="project" value="UniProtKB-UniRule"/>
</dbReference>
<comment type="caution">
    <text evidence="17">The sequence shown here is derived from an EMBL/GenBank/DDBJ whole genome shotgun (WGS) entry which is preliminary data.</text>
</comment>
<keyword evidence="10 15" id="KW-0547">Nucleotide-binding</keyword>
<keyword evidence="18" id="KW-1185">Reference proteome</keyword>
<dbReference type="AlphaFoldDB" id="A0AAW6UA89"/>
<dbReference type="Pfam" id="PF01502">
    <property type="entry name" value="PRA-CH"/>
    <property type="match status" value="1"/>
</dbReference>
<keyword evidence="13 15" id="KW-0368">Histidine biosynthesis</keyword>
<comment type="subcellular location">
    <subcellularLocation>
        <location evidence="3 15">Cytoplasm</location>
    </subcellularLocation>
</comment>
<dbReference type="FunFam" id="3.10.20.810:FF:000001">
    <property type="entry name" value="Histidine biosynthesis bifunctional protein HisIE"/>
    <property type="match status" value="1"/>
</dbReference>
<dbReference type="Pfam" id="PF01503">
    <property type="entry name" value="PRA-PH"/>
    <property type="match status" value="1"/>
</dbReference>
<accession>A0AAW6UA89</accession>
<evidence type="ECO:0000256" key="14">
    <source>
        <dbReference type="ARBA" id="ARBA00023268"/>
    </source>
</evidence>
<dbReference type="HAMAP" id="MF_01019">
    <property type="entry name" value="HisIE"/>
    <property type="match status" value="1"/>
</dbReference>
<dbReference type="CDD" id="cd11534">
    <property type="entry name" value="NTP-PPase_HisIE_like"/>
    <property type="match status" value="1"/>
</dbReference>
<evidence type="ECO:0000256" key="1">
    <source>
        <dbReference type="ARBA" id="ARBA00000024"/>
    </source>
</evidence>
<dbReference type="GO" id="GO:0004636">
    <property type="term" value="F:phosphoribosyl-ATP diphosphatase activity"/>
    <property type="evidence" value="ECO:0007669"/>
    <property type="project" value="UniProtKB-UniRule"/>
</dbReference>
<feature type="domain" description="Phosphoribosyl-AMP cyclohydrolase" evidence="16">
    <location>
        <begin position="32"/>
        <end position="105"/>
    </location>
</feature>
<evidence type="ECO:0000256" key="9">
    <source>
        <dbReference type="ARBA" id="ARBA00022605"/>
    </source>
</evidence>
<comment type="catalytic activity">
    <reaction evidence="2 15">
        <text>1-(5-phospho-beta-D-ribosyl)-ATP + H2O = 1-(5-phospho-beta-D-ribosyl)-5'-AMP + diphosphate + H(+)</text>
        <dbReference type="Rhea" id="RHEA:22828"/>
        <dbReference type="ChEBI" id="CHEBI:15377"/>
        <dbReference type="ChEBI" id="CHEBI:15378"/>
        <dbReference type="ChEBI" id="CHEBI:33019"/>
        <dbReference type="ChEBI" id="CHEBI:59457"/>
        <dbReference type="ChEBI" id="CHEBI:73183"/>
        <dbReference type="EC" id="3.6.1.31"/>
    </reaction>
</comment>
<reference evidence="17" key="1">
    <citation type="submission" date="2023-05" db="EMBL/GenBank/DDBJ databases">
        <title>Mariniplasma microaerophilum sp. nov., a novel anaerobic mollicute isolated from terrestrial mud volcano, Taman Peninsula, Russia.</title>
        <authorList>
            <person name="Khomyakova M.A."/>
            <person name="Merkel A.Y."/>
            <person name="Slobodkin A.I."/>
        </authorList>
    </citation>
    <scope>NUCLEOTIDE SEQUENCE</scope>
    <source>
        <strain evidence="17">M4Ah</strain>
    </source>
</reference>
<feature type="region of interest" description="Phosphoribosyl-AMP cyclohydrolase" evidence="15">
    <location>
        <begin position="1"/>
        <end position="121"/>
    </location>
</feature>
<dbReference type="Gene3D" id="3.10.20.810">
    <property type="entry name" value="Phosphoribosyl-AMP cyclohydrolase"/>
    <property type="match status" value="1"/>
</dbReference>
<keyword evidence="14 15" id="KW-0511">Multifunctional enzyme</keyword>
<dbReference type="InterPro" id="IPR002496">
    <property type="entry name" value="PRib_AMP_CycHydrolase_dom"/>
</dbReference>
<dbReference type="InterPro" id="IPR008179">
    <property type="entry name" value="HisE"/>
</dbReference>
<feature type="region of interest" description="Phosphoribosyl-ATP pyrophosphohydrolase" evidence="15">
    <location>
        <begin position="122"/>
        <end position="210"/>
    </location>
</feature>
<dbReference type="NCBIfam" id="NF000768">
    <property type="entry name" value="PRK00051.1"/>
    <property type="match status" value="1"/>
</dbReference>
<evidence type="ECO:0000256" key="2">
    <source>
        <dbReference type="ARBA" id="ARBA00001460"/>
    </source>
</evidence>
<comment type="pathway">
    <text evidence="5 15">Amino-acid biosynthesis; L-histidine biosynthesis; L-histidine from 5-phospho-alpha-D-ribose 1-diphosphate: step 2/9.</text>
</comment>
<comment type="similarity">
    <text evidence="6 15">In the C-terminal section; belongs to the PRA-PH family.</text>
</comment>
<dbReference type="InterPro" id="IPR023019">
    <property type="entry name" value="His_synth_HisIE"/>
</dbReference>
<dbReference type="Gene3D" id="1.10.287.1080">
    <property type="entry name" value="MazG-like"/>
    <property type="match status" value="1"/>
</dbReference>
<comment type="catalytic activity">
    <reaction evidence="1 15">
        <text>1-(5-phospho-beta-D-ribosyl)-5'-AMP + H2O = 1-(5-phospho-beta-D-ribosyl)-5-[(5-phospho-beta-D-ribosylamino)methylideneamino]imidazole-4-carboxamide</text>
        <dbReference type="Rhea" id="RHEA:20049"/>
        <dbReference type="ChEBI" id="CHEBI:15377"/>
        <dbReference type="ChEBI" id="CHEBI:58435"/>
        <dbReference type="ChEBI" id="CHEBI:59457"/>
        <dbReference type="EC" id="3.5.4.19"/>
    </reaction>
</comment>
<dbReference type="NCBIfam" id="TIGR03188">
    <property type="entry name" value="histidine_hisI"/>
    <property type="match status" value="1"/>
</dbReference>
<dbReference type="SUPFAM" id="SSF101386">
    <property type="entry name" value="all-alpha NTP pyrophosphatases"/>
    <property type="match status" value="1"/>
</dbReference>
<proteinExistence type="inferred from homology"/>
<organism evidence="17 18">
    <name type="scientific">Peloplasma aerotolerans</name>
    <dbReference type="NCBI Taxonomy" id="3044389"/>
    <lineage>
        <taxon>Bacteria</taxon>
        <taxon>Bacillati</taxon>
        <taxon>Mycoplasmatota</taxon>
        <taxon>Mollicutes</taxon>
        <taxon>Acholeplasmatales</taxon>
        <taxon>Acholeplasmataceae</taxon>
        <taxon>Peloplasma</taxon>
    </lineage>
</organism>
<protein>
    <recommendedName>
        <fullName evidence="15">Histidine biosynthesis bifunctional protein HisIE</fullName>
    </recommendedName>
    <domain>
        <recommendedName>
            <fullName evidence="15">Phosphoribosyl-AMP cyclohydrolase</fullName>
            <shortName evidence="15">PRA-CH</shortName>
            <ecNumber evidence="15">3.5.4.19</ecNumber>
        </recommendedName>
    </domain>
    <domain>
        <recommendedName>
            <fullName evidence="15">Phosphoribosyl-ATP pyrophosphatase</fullName>
            <shortName evidence="15">PRA-PH</shortName>
            <ecNumber evidence="15">3.6.1.31</ecNumber>
        </recommendedName>
    </domain>
</protein>
<dbReference type="PANTHER" id="PTHR42945">
    <property type="entry name" value="HISTIDINE BIOSYNTHESIS BIFUNCTIONAL PROTEIN"/>
    <property type="match status" value="1"/>
</dbReference>
<dbReference type="EC" id="3.6.1.31" evidence="15"/>
<dbReference type="EMBL" id="JASCXW010000039">
    <property type="protein sequence ID" value="MDI6453629.1"/>
    <property type="molecule type" value="Genomic_DNA"/>
</dbReference>
<keyword evidence="8 15" id="KW-0963">Cytoplasm</keyword>
<evidence type="ECO:0000256" key="13">
    <source>
        <dbReference type="ARBA" id="ARBA00023102"/>
    </source>
</evidence>
<name>A0AAW6UA89_9MOLU</name>
<evidence type="ECO:0000256" key="4">
    <source>
        <dbReference type="ARBA" id="ARBA00005169"/>
    </source>
</evidence>
<evidence type="ECO:0000256" key="6">
    <source>
        <dbReference type="ARBA" id="ARBA00007731"/>
    </source>
</evidence>
<dbReference type="HAMAP" id="MF_01021">
    <property type="entry name" value="HisI"/>
    <property type="match status" value="1"/>
</dbReference>
<dbReference type="InterPro" id="IPR038019">
    <property type="entry name" value="PRib_AMP_CycHydrolase_sf"/>
</dbReference>
<dbReference type="SUPFAM" id="SSF141734">
    <property type="entry name" value="HisI-like"/>
    <property type="match status" value="1"/>
</dbReference>
<dbReference type="Proteomes" id="UP001431532">
    <property type="component" value="Unassembled WGS sequence"/>
</dbReference>
<dbReference type="InterPro" id="IPR026660">
    <property type="entry name" value="PRA-CH"/>
</dbReference>
<gene>
    <name evidence="15 17" type="primary">hisIE</name>
    <name evidence="15" type="synonym">hisI</name>
    <name evidence="17" type="ORF">QJ521_08630</name>
</gene>
<dbReference type="InterPro" id="IPR021130">
    <property type="entry name" value="PRib-ATP_PPHydrolase-like"/>
</dbReference>
<evidence type="ECO:0000256" key="11">
    <source>
        <dbReference type="ARBA" id="ARBA00022801"/>
    </source>
</evidence>
<dbReference type="EC" id="3.5.4.19" evidence="15"/>
<evidence type="ECO:0000256" key="12">
    <source>
        <dbReference type="ARBA" id="ARBA00022840"/>
    </source>
</evidence>
<dbReference type="HAMAP" id="MF_01020">
    <property type="entry name" value="HisE"/>
    <property type="match status" value="1"/>
</dbReference>
<evidence type="ECO:0000256" key="8">
    <source>
        <dbReference type="ARBA" id="ARBA00022490"/>
    </source>
</evidence>
<dbReference type="NCBIfam" id="NF002747">
    <property type="entry name" value="PRK02759.1"/>
    <property type="match status" value="1"/>
</dbReference>
<evidence type="ECO:0000256" key="10">
    <source>
        <dbReference type="ARBA" id="ARBA00022741"/>
    </source>
</evidence>
<dbReference type="GO" id="GO:0005737">
    <property type="term" value="C:cytoplasm"/>
    <property type="evidence" value="ECO:0007669"/>
    <property type="project" value="UniProtKB-SubCell"/>
</dbReference>
<evidence type="ECO:0000313" key="18">
    <source>
        <dbReference type="Proteomes" id="UP001431532"/>
    </source>
</evidence>
<dbReference type="RefSeq" id="WP_282840068.1">
    <property type="nucleotide sequence ID" value="NZ_JASCXW010000039.1"/>
</dbReference>
<dbReference type="GO" id="GO:0005524">
    <property type="term" value="F:ATP binding"/>
    <property type="evidence" value="ECO:0007669"/>
    <property type="project" value="UniProtKB-KW"/>
</dbReference>
<evidence type="ECO:0000256" key="7">
    <source>
        <dbReference type="ARBA" id="ARBA00008299"/>
    </source>
</evidence>
<dbReference type="PANTHER" id="PTHR42945:SF9">
    <property type="entry name" value="HISTIDINE BIOSYNTHESIS BIFUNCTIONAL PROTEIN HISIE"/>
    <property type="match status" value="1"/>
</dbReference>
<keyword evidence="9 15" id="KW-0028">Amino-acid biosynthesis</keyword>
<evidence type="ECO:0000259" key="16">
    <source>
        <dbReference type="Pfam" id="PF01502"/>
    </source>
</evidence>
<comment type="similarity">
    <text evidence="7 15">In the N-terminal section; belongs to the PRA-CH family.</text>
</comment>
<comment type="pathway">
    <text evidence="4 15">Amino-acid biosynthesis; L-histidine biosynthesis; L-histidine from 5-phospho-alpha-D-ribose 1-diphosphate: step 3/9.</text>
</comment>
<dbReference type="GO" id="GO:0004635">
    <property type="term" value="F:phosphoribosyl-AMP cyclohydrolase activity"/>
    <property type="evidence" value="ECO:0007669"/>
    <property type="project" value="UniProtKB-UniRule"/>
</dbReference>
<keyword evidence="11 15" id="KW-0378">Hydrolase</keyword>